<keyword evidence="1" id="KW-0732">Signal</keyword>
<reference evidence="3" key="1">
    <citation type="submission" date="2022-11" db="EMBL/GenBank/DDBJ databases">
        <authorList>
            <person name="Petersen C."/>
        </authorList>
    </citation>
    <scope>NUCLEOTIDE SEQUENCE</scope>
    <source>
        <strain evidence="3">IBT 30069</strain>
    </source>
</reference>
<organism evidence="3 4">
    <name type="scientific">Penicillium angulare</name>
    <dbReference type="NCBI Taxonomy" id="116970"/>
    <lineage>
        <taxon>Eukaryota</taxon>
        <taxon>Fungi</taxon>
        <taxon>Dikarya</taxon>
        <taxon>Ascomycota</taxon>
        <taxon>Pezizomycotina</taxon>
        <taxon>Eurotiomycetes</taxon>
        <taxon>Eurotiomycetidae</taxon>
        <taxon>Eurotiales</taxon>
        <taxon>Aspergillaceae</taxon>
        <taxon>Penicillium</taxon>
    </lineage>
</organism>
<reference evidence="3" key="2">
    <citation type="journal article" date="2023" name="IMA Fungus">
        <title>Comparative genomic study of the Penicillium genus elucidates a diverse pangenome and 15 lateral gene transfer events.</title>
        <authorList>
            <person name="Petersen C."/>
            <person name="Sorensen T."/>
            <person name="Nielsen M.R."/>
            <person name="Sondergaard T.E."/>
            <person name="Sorensen J.L."/>
            <person name="Fitzpatrick D.A."/>
            <person name="Frisvad J.C."/>
            <person name="Nielsen K.L."/>
        </authorList>
    </citation>
    <scope>NUCLEOTIDE SEQUENCE</scope>
    <source>
        <strain evidence="3">IBT 30069</strain>
    </source>
</reference>
<dbReference type="EMBL" id="JAPQKH010000011">
    <property type="protein sequence ID" value="KAJ5081232.1"/>
    <property type="molecule type" value="Genomic_DNA"/>
</dbReference>
<keyword evidence="4" id="KW-1185">Reference proteome</keyword>
<dbReference type="PROSITE" id="PS50007">
    <property type="entry name" value="PIPLC_X_DOMAIN"/>
    <property type="match status" value="1"/>
</dbReference>
<dbReference type="InterPro" id="IPR017946">
    <property type="entry name" value="PLC-like_Pdiesterase_TIM-brl"/>
</dbReference>
<dbReference type="SMART" id="SM00148">
    <property type="entry name" value="PLCXc"/>
    <property type="match status" value="1"/>
</dbReference>
<comment type="caution">
    <text evidence="3">The sequence shown here is derived from an EMBL/GenBank/DDBJ whole genome shotgun (WGS) entry which is preliminary data.</text>
</comment>
<sequence>MKVLHFGSVITLSALPLRGWCSSLSDYALQRVLQDASPIFGKYAKDVADKSEWMKKYADDTQIVHMNIPGTHDSSTWNYTQATQESLRGITDLNEVTVPVAETFRCQERPFIDMLSMGIRAFDLRYALDPTNTTLVFYHSQALLSETATVDDVLFGFYKWLDDHPSETLLLSFQYEGSTAKYASNNAAVQTQIFNTLTSPVAQSYFPQRKNTLGTLGESRGKIILLRRFDLDQLPASYTDKLPGLHFSPSLWTDNSPDITLTYNTNDNLTAYIEDYYQPLTPTGSTAAENIKWKYNATTRNIVEATTKHADSLFWTWASSENTENTPPDWPKIMALGNGTAITPKGGVNHHLVPFFRQQRGKRVGIVMFDFFDQPDDLIDVFLSI</sequence>
<feature type="signal peptide" evidence="1">
    <location>
        <begin position="1"/>
        <end position="21"/>
    </location>
</feature>
<protein>
    <recommendedName>
        <fullName evidence="2">Phosphatidylinositol-specific phospholipase C X domain-containing protein</fullName>
    </recommendedName>
</protein>
<dbReference type="InterPro" id="IPR000909">
    <property type="entry name" value="PLipase_C_PInositol-sp_X_dom"/>
</dbReference>
<evidence type="ECO:0000313" key="3">
    <source>
        <dbReference type="EMBL" id="KAJ5081232.1"/>
    </source>
</evidence>
<gene>
    <name evidence="3" type="ORF">N7456_013470</name>
</gene>
<proteinExistence type="predicted"/>
<evidence type="ECO:0000259" key="2">
    <source>
        <dbReference type="SMART" id="SM00148"/>
    </source>
</evidence>
<evidence type="ECO:0000313" key="4">
    <source>
        <dbReference type="Proteomes" id="UP001149165"/>
    </source>
</evidence>
<dbReference type="Gene3D" id="3.20.20.190">
    <property type="entry name" value="Phosphatidylinositol (PI) phosphodiesterase"/>
    <property type="match status" value="1"/>
</dbReference>
<accession>A0A9W9EGD7</accession>
<feature type="chain" id="PRO_5040981005" description="Phosphatidylinositol-specific phospholipase C X domain-containing protein" evidence="1">
    <location>
        <begin position="22"/>
        <end position="385"/>
    </location>
</feature>
<dbReference type="GO" id="GO:0008081">
    <property type="term" value="F:phosphoric diester hydrolase activity"/>
    <property type="evidence" value="ECO:0007669"/>
    <property type="project" value="InterPro"/>
</dbReference>
<dbReference type="Pfam" id="PF00388">
    <property type="entry name" value="PI-PLC-X"/>
    <property type="match status" value="1"/>
</dbReference>
<dbReference type="InterPro" id="IPR051057">
    <property type="entry name" value="PI-PLC_domain"/>
</dbReference>
<dbReference type="SUPFAM" id="SSF51695">
    <property type="entry name" value="PLC-like phosphodiesterases"/>
    <property type="match status" value="1"/>
</dbReference>
<dbReference type="PANTHER" id="PTHR13593:SF116">
    <property type="entry name" value="PLC-LIKE PHOSPHODIESTERASE"/>
    <property type="match status" value="1"/>
</dbReference>
<dbReference type="Proteomes" id="UP001149165">
    <property type="component" value="Unassembled WGS sequence"/>
</dbReference>
<dbReference type="GO" id="GO:0006629">
    <property type="term" value="P:lipid metabolic process"/>
    <property type="evidence" value="ECO:0007669"/>
    <property type="project" value="InterPro"/>
</dbReference>
<dbReference type="OrthoDB" id="1046782at2759"/>
<dbReference type="CDD" id="cd08586">
    <property type="entry name" value="PI-PLCc_BcPLC_like"/>
    <property type="match status" value="1"/>
</dbReference>
<dbReference type="AlphaFoldDB" id="A0A9W9EGD7"/>
<evidence type="ECO:0000256" key="1">
    <source>
        <dbReference type="SAM" id="SignalP"/>
    </source>
</evidence>
<name>A0A9W9EGD7_9EURO</name>
<feature type="domain" description="Phosphatidylinositol-specific phospholipase C X" evidence="2">
    <location>
        <begin position="58"/>
        <end position="228"/>
    </location>
</feature>
<dbReference type="PANTHER" id="PTHR13593">
    <property type="match status" value="1"/>
</dbReference>